<dbReference type="PANTHER" id="PTHR11455">
    <property type="entry name" value="CRYPTOCHROME"/>
    <property type="match status" value="1"/>
</dbReference>
<dbReference type="GO" id="GO:0003904">
    <property type="term" value="F:deoxyribodipyrimidine photo-lyase activity"/>
    <property type="evidence" value="ECO:0007669"/>
    <property type="project" value="TreeGrafter"/>
</dbReference>
<dbReference type="Gene3D" id="1.10.579.10">
    <property type="entry name" value="DNA Cyclobutane Dipyrimidine Photolyase, subunit A, domain 3"/>
    <property type="match status" value="1"/>
</dbReference>
<dbReference type="Pfam" id="PF03441">
    <property type="entry name" value="FAD_binding_7"/>
    <property type="match status" value="1"/>
</dbReference>
<evidence type="ECO:0000256" key="1">
    <source>
        <dbReference type="ARBA" id="ARBA00001974"/>
    </source>
</evidence>
<evidence type="ECO:0000313" key="5">
    <source>
        <dbReference type="EMBL" id="QHU35866.1"/>
    </source>
</evidence>
<sequence>MEPETIIDWGIHVFRRDLRLDDNHGLIKLCKTSKNIIPVFFLDKHQIKIDEHNKYYYSSNAVQFMCESLMDLDRQLRKYNSKLFLFYGEPGRLLAKLIKQLDGNVMVSWNADYSKYALKRDLEMREICVHYKASILETHTDYTLVPFDKLIKSDGNAFKQYGAFFKNAIKTSPTKSSKNRFSNYISSHRKFTHEFDNDLSQFYKPNNLLAQIGGRANTLAQLKKAKDQTKYNDMRDRLDYNTTNISAGLNFGCVSIREVYEYFEKHLGKNTTLIKQLYWRDFYLTAVKYIPFANDMRRHIDERYEKIKWINNKVDWKKIIEGKTGFLLIDAAMNQMKITGFMHNRARMLVVMMWCKYLLIHPFHPKYGSQVSYSCFLVDAIGPSQNQMNHRWCTEFDFPGKKYSASGAPLSGRPMDISNKMIAKWDPDCIYIKKWLPHLKFISNKDLIKWNIDIAKEHNNIHPPPMFDHREKYKEWINACKGIK</sequence>
<comment type="cofactor">
    <cofactor evidence="1">
        <name>FAD</name>
        <dbReference type="ChEBI" id="CHEBI:57692"/>
    </cofactor>
</comment>
<dbReference type="Gene3D" id="3.40.50.620">
    <property type="entry name" value="HUPs"/>
    <property type="match status" value="1"/>
</dbReference>
<protein>
    <recommendedName>
        <fullName evidence="4">Photolyase/cryptochrome alpha/beta domain-containing protein</fullName>
    </recommendedName>
</protein>
<dbReference type="InterPro" id="IPR014729">
    <property type="entry name" value="Rossmann-like_a/b/a_fold"/>
</dbReference>
<feature type="domain" description="Photolyase/cryptochrome alpha/beta" evidence="4">
    <location>
        <begin position="8"/>
        <end position="144"/>
    </location>
</feature>
<organism evidence="5">
    <name type="scientific">viral metagenome</name>
    <dbReference type="NCBI Taxonomy" id="1070528"/>
    <lineage>
        <taxon>unclassified sequences</taxon>
        <taxon>metagenomes</taxon>
        <taxon>organismal metagenomes</taxon>
    </lineage>
</organism>
<proteinExistence type="predicted"/>
<dbReference type="SUPFAM" id="SSF48173">
    <property type="entry name" value="Cryptochrome/photolyase FAD-binding domain"/>
    <property type="match status" value="1"/>
</dbReference>
<dbReference type="InterPro" id="IPR002081">
    <property type="entry name" value="Cryptochrome/DNA_photolyase_1"/>
</dbReference>
<dbReference type="EMBL" id="MN740613">
    <property type="protein sequence ID" value="QHU35866.1"/>
    <property type="molecule type" value="Genomic_DNA"/>
</dbReference>
<dbReference type="SUPFAM" id="SSF52425">
    <property type="entry name" value="Cryptochrome/photolyase, N-terminal domain"/>
    <property type="match status" value="1"/>
</dbReference>
<dbReference type="InterPro" id="IPR005101">
    <property type="entry name" value="Cryptochr/Photolyase_FAD-bd"/>
</dbReference>
<dbReference type="PANTHER" id="PTHR11455:SF9">
    <property type="entry name" value="CRYPTOCHROME CIRCADIAN CLOCK 5 ISOFORM X1"/>
    <property type="match status" value="1"/>
</dbReference>
<dbReference type="InterPro" id="IPR036134">
    <property type="entry name" value="Crypto/Photolyase_FAD-like_sf"/>
</dbReference>
<accession>A0A6C0LYE0</accession>
<keyword evidence="3" id="KW-0274">FAD</keyword>
<reference evidence="5" key="1">
    <citation type="journal article" date="2020" name="Nature">
        <title>Giant virus diversity and host interactions through global metagenomics.</title>
        <authorList>
            <person name="Schulz F."/>
            <person name="Roux S."/>
            <person name="Paez-Espino D."/>
            <person name="Jungbluth S."/>
            <person name="Walsh D.A."/>
            <person name="Denef V.J."/>
            <person name="McMahon K.D."/>
            <person name="Konstantinidis K.T."/>
            <person name="Eloe-Fadrosh E.A."/>
            <person name="Kyrpides N.C."/>
            <person name="Woyke T."/>
        </authorList>
    </citation>
    <scope>NUCLEOTIDE SEQUENCE</scope>
    <source>
        <strain evidence="5">GVMAG-S-1035085-51</strain>
    </source>
</reference>
<dbReference type="InterPro" id="IPR036155">
    <property type="entry name" value="Crypto/Photolyase_N_sf"/>
</dbReference>
<dbReference type="InterPro" id="IPR006050">
    <property type="entry name" value="DNA_photolyase_N"/>
</dbReference>
<keyword evidence="2" id="KW-0285">Flavoprotein</keyword>
<dbReference type="GO" id="GO:0003677">
    <property type="term" value="F:DNA binding"/>
    <property type="evidence" value="ECO:0007669"/>
    <property type="project" value="TreeGrafter"/>
</dbReference>
<evidence type="ECO:0000256" key="3">
    <source>
        <dbReference type="ARBA" id="ARBA00022827"/>
    </source>
</evidence>
<evidence type="ECO:0000259" key="4">
    <source>
        <dbReference type="PROSITE" id="PS51645"/>
    </source>
</evidence>
<dbReference type="PROSITE" id="PS51645">
    <property type="entry name" value="PHR_CRY_ALPHA_BETA"/>
    <property type="match status" value="1"/>
</dbReference>
<name>A0A6C0LYE0_9ZZZZ</name>
<dbReference type="AlphaFoldDB" id="A0A6C0LYE0"/>
<dbReference type="GO" id="GO:0071949">
    <property type="term" value="F:FAD binding"/>
    <property type="evidence" value="ECO:0007669"/>
    <property type="project" value="TreeGrafter"/>
</dbReference>
<evidence type="ECO:0000256" key="2">
    <source>
        <dbReference type="ARBA" id="ARBA00022630"/>
    </source>
</evidence>
<dbReference type="Pfam" id="PF00875">
    <property type="entry name" value="DNA_photolyase"/>
    <property type="match status" value="1"/>
</dbReference>
<dbReference type="Gene3D" id="1.25.40.80">
    <property type="match status" value="1"/>
</dbReference>